<evidence type="ECO:0000256" key="3">
    <source>
        <dbReference type="ARBA" id="ARBA00022473"/>
    </source>
</evidence>
<keyword evidence="6 8" id="KW-0879">Wnt signaling pathway</keyword>
<dbReference type="InterPro" id="IPR005817">
    <property type="entry name" value="Wnt"/>
</dbReference>
<gene>
    <name evidence="10" type="primary">Wnt</name>
</gene>
<dbReference type="Gene3D" id="3.30.2460.20">
    <property type="match status" value="1"/>
</dbReference>
<keyword evidence="5" id="KW-0272">Extracellular matrix</keyword>
<dbReference type="PANTHER" id="PTHR12027">
    <property type="entry name" value="WNT RELATED"/>
    <property type="match status" value="1"/>
</dbReference>
<proteinExistence type="evidence at transcript level"/>
<protein>
    <recommendedName>
        <fullName evidence="8">Protein Wnt</fullName>
    </recommendedName>
</protein>
<keyword evidence="9" id="KW-0732">Signal</keyword>
<evidence type="ECO:0000256" key="2">
    <source>
        <dbReference type="ARBA" id="ARBA00005683"/>
    </source>
</evidence>
<dbReference type="PRINTS" id="PR01349">
    <property type="entry name" value="WNTPROTEIN"/>
</dbReference>
<dbReference type="AlphaFoldDB" id="E2GJP2"/>
<keyword evidence="7" id="KW-1015">Disulfide bond</keyword>
<dbReference type="GO" id="GO:0060070">
    <property type="term" value="P:canonical Wnt signaling pathway"/>
    <property type="evidence" value="ECO:0007669"/>
    <property type="project" value="TreeGrafter"/>
</dbReference>
<evidence type="ECO:0000256" key="1">
    <source>
        <dbReference type="ARBA" id="ARBA00004498"/>
    </source>
</evidence>
<feature type="signal peptide" evidence="9">
    <location>
        <begin position="1"/>
        <end position="26"/>
    </location>
</feature>
<feature type="chain" id="PRO_5003159504" description="Protein Wnt" evidence="9">
    <location>
        <begin position="27"/>
        <end position="354"/>
    </location>
</feature>
<evidence type="ECO:0000256" key="8">
    <source>
        <dbReference type="RuleBase" id="RU003500"/>
    </source>
</evidence>
<evidence type="ECO:0000256" key="7">
    <source>
        <dbReference type="ARBA" id="ARBA00023157"/>
    </source>
</evidence>
<dbReference type="SMART" id="SM00097">
    <property type="entry name" value="WNT1"/>
    <property type="match status" value="1"/>
</dbReference>
<evidence type="ECO:0000256" key="9">
    <source>
        <dbReference type="SAM" id="SignalP"/>
    </source>
</evidence>
<dbReference type="CDD" id="cd13113">
    <property type="entry name" value="Wnt"/>
    <property type="match status" value="1"/>
</dbReference>
<comment type="similarity">
    <text evidence="2 8">Belongs to the Wnt family.</text>
</comment>
<evidence type="ECO:0000313" key="10">
    <source>
        <dbReference type="EMBL" id="ADM13617.1"/>
    </source>
</evidence>
<dbReference type="GO" id="GO:0005615">
    <property type="term" value="C:extracellular space"/>
    <property type="evidence" value="ECO:0007669"/>
    <property type="project" value="TreeGrafter"/>
</dbReference>
<evidence type="ECO:0000256" key="4">
    <source>
        <dbReference type="ARBA" id="ARBA00022525"/>
    </source>
</evidence>
<sequence>MRMCECTDRLLYVSLMCIWVFHAAQTFSPDLICLTIPSLNAQQKALCRQLPKAMNVLVNATLAYTDECNWQFRKDRWNCSVGGIPIFASKIAFNRSREAAFTYALVSAITAHSITSACANSLLGSACGCDTSMSALTQLGWDWGGCSHDVNYGVQYAQSFLDARETTNQTTDIGTAPVEVVNLHNNAVGRQTVQDYMQTSCSCHGISGSCTVQTCWRQLPEVGAIGDVLRQKYEAAAMVRVDIPRDGSPASLYYTDSMQNPVAPSSTEMVYLEPTVDYCSQQSNYTLNRYCIPRSNMTSYLGGYYSTCEDLCCNGQYVTVKTIRTYSCNCKFIWCCNVVCSTCTETMVQYKCTS</sequence>
<comment type="subcellular location">
    <subcellularLocation>
        <location evidence="1 8">Secreted</location>
        <location evidence="1 8">Extracellular space</location>
        <location evidence="1 8">Extracellular matrix</location>
    </subcellularLocation>
</comment>
<keyword evidence="4" id="KW-0964">Secreted</keyword>
<dbReference type="EMBL" id="HM363029">
    <property type="protein sequence ID" value="ADM13617.1"/>
    <property type="molecule type" value="mRNA"/>
</dbReference>
<dbReference type="Pfam" id="PF00110">
    <property type="entry name" value="wnt"/>
    <property type="match status" value="1"/>
</dbReference>
<organism evidence="10">
    <name type="scientific">Ephydatia muelleri</name>
    <name type="common">Mueller's freshwater sponge</name>
    <name type="synonym">Spongilla muelleri</name>
    <dbReference type="NCBI Taxonomy" id="6052"/>
    <lineage>
        <taxon>Eukaryota</taxon>
        <taxon>Metazoa</taxon>
        <taxon>Porifera</taxon>
        <taxon>Demospongiae</taxon>
        <taxon>Heteroscleromorpha</taxon>
        <taxon>Spongillida</taxon>
        <taxon>Spongillidae</taxon>
        <taxon>Ephydatia</taxon>
    </lineage>
</organism>
<dbReference type="GO" id="GO:0005109">
    <property type="term" value="F:frizzled binding"/>
    <property type="evidence" value="ECO:0007669"/>
    <property type="project" value="TreeGrafter"/>
</dbReference>
<evidence type="ECO:0000256" key="5">
    <source>
        <dbReference type="ARBA" id="ARBA00022530"/>
    </source>
</evidence>
<accession>E2GJP2</accession>
<dbReference type="GO" id="GO:0005125">
    <property type="term" value="F:cytokine activity"/>
    <property type="evidence" value="ECO:0007669"/>
    <property type="project" value="TreeGrafter"/>
</dbReference>
<comment type="function">
    <text evidence="8">Ligand for members of the frizzled family of seven transmembrane receptors.</text>
</comment>
<keyword evidence="3 8" id="KW-0217">Developmental protein</keyword>
<dbReference type="GO" id="GO:0045165">
    <property type="term" value="P:cell fate commitment"/>
    <property type="evidence" value="ECO:0007669"/>
    <property type="project" value="TreeGrafter"/>
</dbReference>
<dbReference type="InterPro" id="IPR043158">
    <property type="entry name" value="Wnt_C"/>
</dbReference>
<reference evidence="10" key="1">
    <citation type="journal article" date="2010" name="Evol. Dev.">
        <title>Wnt signaling and induction in the sponge aquiferous system: evidence for an ancient origin of the organizer.</title>
        <authorList>
            <person name="Windsor P.J."/>
            <person name="Leys S.P."/>
        </authorList>
    </citation>
    <scope>NUCLEOTIDE SEQUENCE</scope>
</reference>
<evidence type="ECO:0000256" key="6">
    <source>
        <dbReference type="ARBA" id="ARBA00022687"/>
    </source>
</evidence>
<name>E2GJP2_EPHMU</name>